<dbReference type="KEGG" id="gca:Galf_1835"/>
<accession>D9SH48</accession>
<dbReference type="RefSeq" id="WP_013293779.1">
    <property type="nucleotide sequence ID" value="NC_014394.1"/>
</dbReference>
<dbReference type="EMBL" id="CP002159">
    <property type="protein sequence ID" value="ADL55845.1"/>
    <property type="molecule type" value="Genomic_DNA"/>
</dbReference>
<sequence length="350" mass="40954">MQKHPKDFGRFGKVVWRRIEQPTFPMRMRAMCNQVKSILLTSMHDPYMPQTSDLLETGLAPVSNEETWKKWWEANSIPQSSQLRACDNISPGARYWLEFSENGNPIQRHMLALDSKSIELARDEEWWRHNFDAQKRSLDSLKRIWSTFTKSKCEPSGSPLSFERQSREKSLPAPSLRYASEEEKLSLLISDSNPYRYEFSKATRMQYVESEKFGLFRFFESLLYESRLQPLWLRDIWIVDMATLVALMTTDLLATPEHDAPGLGYLANQHFFWKTLFWGRIDSLDFYWERIHGAFMPLLPGGEVLNSDSRLEMLKLVYSIRERYYELMGKIGIGFDDVCYIAAPVSAPVR</sequence>
<gene>
    <name evidence="1" type="ordered locus">Galf_1835</name>
</gene>
<evidence type="ECO:0000313" key="2">
    <source>
        <dbReference type="Proteomes" id="UP000001235"/>
    </source>
</evidence>
<dbReference type="Proteomes" id="UP000001235">
    <property type="component" value="Chromosome"/>
</dbReference>
<name>D9SH48_GALCS</name>
<proteinExistence type="predicted"/>
<organism evidence="1 2">
    <name type="scientific">Gallionella capsiferriformans (strain ES-2)</name>
    <name type="common">Gallionella ferruginea capsiferriformans (strain ES-2)</name>
    <dbReference type="NCBI Taxonomy" id="395494"/>
    <lineage>
        <taxon>Bacteria</taxon>
        <taxon>Pseudomonadati</taxon>
        <taxon>Pseudomonadota</taxon>
        <taxon>Betaproteobacteria</taxon>
        <taxon>Nitrosomonadales</taxon>
        <taxon>Gallionellaceae</taxon>
        <taxon>Gallionella</taxon>
    </lineage>
</organism>
<dbReference type="STRING" id="395494.Galf_1835"/>
<reference evidence="1 2" key="1">
    <citation type="submission" date="2010-08" db="EMBL/GenBank/DDBJ databases">
        <title>Complete sequence of Gallionella capsiferriformans ES-2.</title>
        <authorList>
            <consortium name="US DOE Joint Genome Institute"/>
            <person name="Lucas S."/>
            <person name="Copeland A."/>
            <person name="Lapidus A."/>
            <person name="Cheng J.-F."/>
            <person name="Bruce D."/>
            <person name="Goodwin L."/>
            <person name="Pitluck S."/>
            <person name="Chertkov O."/>
            <person name="Davenport K.W."/>
            <person name="Detter J.C."/>
            <person name="Han C."/>
            <person name="Tapia R."/>
            <person name="Land M."/>
            <person name="Hauser L."/>
            <person name="Chang Y.-J."/>
            <person name="Jeffries C."/>
            <person name="Kyrpides N."/>
            <person name="Ivanova N."/>
            <person name="Mikhailova N."/>
            <person name="Shelobolina E.S."/>
            <person name="Picardal F."/>
            <person name="Roden E."/>
            <person name="Emerson D."/>
            <person name="Woyke T."/>
        </authorList>
    </citation>
    <scope>NUCLEOTIDE SEQUENCE [LARGE SCALE GENOMIC DNA]</scope>
    <source>
        <strain evidence="1 2">ES-2</strain>
    </source>
</reference>
<dbReference type="HOGENOM" id="CLU_791689_0_0_4"/>
<dbReference type="AlphaFoldDB" id="D9SH48"/>
<evidence type="ECO:0000313" key="1">
    <source>
        <dbReference type="EMBL" id="ADL55845.1"/>
    </source>
</evidence>
<keyword evidence="2" id="KW-1185">Reference proteome</keyword>
<protein>
    <submittedName>
        <fullName evidence="1">Uncharacterized protein</fullName>
    </submittedName>
</protein>